<sequence>MKSSVASSVLALASLASACPVMMCKVVVNEETNTTSTITSATATPTVAAAEACAIVSSAWASQITATPTPTIEAQIAYDCLNSVPINKDAALKFIEEMEPYVEWQSDTAFKKNPPADYGYPPTDLWATIETVKADITADKYANEYEWQADLYKKLFGPAHDGHFVVYPDALSAAVEWQRPFALVSISESPDGSAPVIKIYDDVVSGVETASVVSLINGVDAATFVGDWINQASGNQDVDAAYNSMFFEKAFVAELSNRGYFQTGGRVRYIYPGNITSFTFENGTVLELPNLARLKGSWRGVVDGPSFFSHFCSGATTNGLAASATTTTAESTATATPTVAAAAAAITGYPDPVIIASDNSISGYFIDQAGFEDTAVLVMLSFSPDDPVEFQRVAQDFYAAAVEAGKTKLVVDVQANGGGYIFLGYDGFRQLFPDIVQEGLGRWRQHAGFAAVSTVFSDISAGFDPNTASRDVINAYESVFNWRYDLNISNEDFSSWDDKFAPREFGGDTYTNLMQWNFSDPLSTSNATFGFGTDITGYRSRANFTRPFGGPENVVLLFDGYCASTCTLFSEFLRSDAGVKSIAMGGRPTKEGLIQGVGGVKGSQSYGFADVYSQAQTALEYTNDTALVATLNTYTEYVVDRSTAASLNVKDQILRGNLEDGTPAQFVTEESDCRLWWTAPMISDITELWKAAATAAFKGGKCAYGAIESPTNATYTTKRSPAPFGKPRYTIPKKIGTKIGTVARPKKREVAQKSDVFMANQFMKVVD</sequence>
<reference evidence="1 2" key="1">
    <citation type="journal article" date="2022" name="New Phytol.">
        <title>Ecological generalism drives hyperdiversity of secondary metabolite gene clusters in xylarialean endophytes.</title>
        <authorList>
            <person name="Franco M.E.E."/>
            <person name="Wisecaver J.H."/>
            <person name="Arnold A.E."/>
            <person name="Ju Y.M."/>
            <person name="Slot J.C."/>
            <person name="Ahrendt S."/>
            <person name="Moore L.P."/>
            <person name="Eastman K.E."/>
            <person name="Scott K."/>
            <person name="Konkel Z."/>
            <person name="Mondo S.J."/>
            <person name="Kuo A."/>
            <person name="Hayes R.D."/>
            <person name="Haridas S."/>
            <person name="Andreopoulos B."/>
            <person name="Riley R."/>
            <person name="LaButti K."/>
            <person name="Pangilinan J."/>
            <person name="Lipzen A."/>
            <person name="Amirebrahimi M."/>
            <person name="Yan J."/>
            <person name="Adam C."/>
            <person name="Keymanesh K."/>
            <person name="Ng V."/>
            <person name="Louie K."/>
            <person name="Northen T."/>
            <person name="Drula E."/>
            <person name="Henrissat B."/>
            <person name="Hsieh H.M."/>
            <person name="Youens-Clark K."/>
            <person name="Lutzoni F."/>
            <person name="Miadlikowska J."/>
            <person name="Eastwood D.C."/>
            <person name="Hamelin R.C."/>
            <person name="Grigoriev I.V."/>
            <person name="U'Ren J.M."/>
        </authorList>
    </citation>
    <scope>NUCLEOTIDE SEQUENCE [LARGE SCALE GENOMIC DNA]</scope>
    <source>
        <strain evidence="1 2">ER1909</strain>
    </source>
</reference>
<dbReference type="Proteomes" id="UP001497680">
    <property type="component" value="Unassembled WGS sequence"/>
</dbReference>
<proteinExistence type="predicted"/>
<name>A0ACC0DA99_9PEZI</name>
<organism evidence="1 2">
    <name type="scientific">Hypoxylon rubiginosum</name>
    <dbReference type="NCBI Taxonomy" id="110542"/>
    <lineage>
        <taxon>Eukaryota</taxon>
        <taxon>Fungi</taxon>
        <taxon>Dikarya</taxon>
        <taxon>Ascomycota</taxon>
        <taxon>Pezizomycotina</taxon>
        <taxon>Sordariomycetes</taxon>
        <taxon>Xylariomycetidae</taxon>
        <taxon>Xylariales</taxon>
        <taxon>Hypoxylaceae</taxon>
        <taxon>Hypoxylon</taxon>
    </lineage>
</organism>
<comment type="caution">
    <text evidence="1">The sequence shown here is derived from an EMBL/GenBank/DDBJ whole genome shotgun (WGS) entry which is preliminary data.</text>
</comment>
<gene>
    <name evidence="1" type="ORF">F4821DRAFT_50394</name>
</gene>
<protein>
    <submittedName>
        <fullName evidence="1">Uncharacterized protein</fullName>
    </submittedName>
</protein>
<evidence type="ECO:0000313" key="2">
    <source>
        <dbReference type="Proteomes" id="UP001497680"/>
    </source>
</evidence>
<keyword evidence="2" id="KW-1185">Reference proteome</keyword>
<accession>A0ACC0DA99</accession>
<evidence type="ECO:0000313" key="1">
    <source>
        <dbReference type="EMBL" id="KAI6089634.1"/>
    </source>
</evidence>
<dbReference type="EMBL" id="MU394294">
    <property type="protein sequence ID" value="KAI6089634.1"/>
    <property type="molecule type" value="Genomic_DNA"/>
</dbReference>